<proteinExistence type="predicted"/>
<dbReference type="Proteomes" id="UP000305681">
    <property type="component" value="Unassembled WGS sequence"/>
</dbReference>
<protein>
    <submittedName>
        <fullName evidence="1">Uncharacterized protein</fullName>
    </submittedName>
</protein>
<evidence type="ECO:0000313" key="2">
    <source>
        <dbReference type="Proteomes" id="UP000305681"/>
    </source>
</evidence>
<evidence type="ECO:0000313" key="1">
    <source>
        <dbReference type="EMBL" id="TNC79113.1"/>
    </source>
</evidence>
<dbReference type="EMBL" id="VDGE01000001">
    <property type="protein sequence ID" value="TNC79113.1"/>
    <property type="molecule type" value="Genomic_DNA"/>
</dbReference>
<organism evidence="1 2">
    <name type="scientific">Janthinobacterium lividum</name>
    <dbReference type="NCBI Taxonomy" id="29581"/>
    <lineage>
        <taxon>Bacteria</taxon>
        <taxon>Pseudomonadati</taxon>
        <taxon>Pseudomonadota</taxon>
        <taxon>Betaproteobacteria</taxon>
        <taxon>Burkholderiales</taxon>
        <taxon>Oxalobacteraceae</taxon>
        <taxon>Janthinobacterium</taxon>
    </lineage>
</organism>
<comment type="caution">
    <text evidence="1">The sequence shown here is derived from an EMBL/GenBank/DDBJ whole genome shotgun (WGS) entry which is preliminary data.</text>
</comment>
<reference evidence="1 2" key="1">
    <citation type="submission" date="2019-06" db="EMBL/GenBank/DDBJ databases">
        <title>Genome sequence of Janthinobacterium lividum UCD_MED1.</title>
        <authorList>
            <person name="De Leon M.E."/>
            <person name="Jospin G."/>
        </authorList>
    </citation>
    <scope>NUCLEOTIDE SEQUENCE [LARGE SCALE GENOMIC DNA]</scope>
    <source>
        <strain evidence="1 2">UCD_MED1</strain>
    </source>
</reference>
<sequence>MRLFLAAKTAQTIRCTCGSDLQTPLI</sequence>
<accession>A0A5C4NXC3</accession>
<dbReference type="AlphaFoldDB" id="A0A5C4NXC3"/>
<gene>
    <name evidence="1" type="ORF">FHI69_02800</name>
</gene>
<name>A0A5C4NXC3_9BURK</name>